<sequence length="278" mass="29725">MDRLTPRQQEIVALARSTGRVVVDDLAARFDVTPQTIRKDLNELCDRRLLARTHGGATVAGGLDDVDYEARRFLAQDAKRAIGRAAARLTPQGASLFLNVGTTTEEVARALSDHDGLTVVTNSLNVASLLHRHPRIDVVVAGGSVRRADAGIVGEPAVDLVNRFKVDVAVLGVSAIDPEGALLDHDYREALVSQAMIANAREVFLVADRLKLQRTAPVRIGHLSQIDVFVTDRVDAPAFAALCRQHDVRVVETEARIAPQAPAQASAGSTARASAADA</sequence>
<dbReference type="PRINTS" id="PR00037">
    <property type="entry name" value="HTHLACR"/>
</dbReference>
<dbReference type="EMBL" id="JBHUER010000008">
    <property type="protein sequence ID" value="MFD1703729.1"/>
    <property type="molecule type" value="Genomic_DNA"/>
</dbReference>
<dbReference type="PROSITE" id="PS51000">
    <property type="entry name" value="HTH_DEOR_2"/>
    <property type="match status" value="1"/>
</dbReference>
<dbReference type="PANTHER" id="PTHR30363:SF4">
    <property type="entry name" value="GLYCEROL-3-PHOSPHATE REGULON REPRESSOR"/>
    <property type="match status" value="1"/>
</dbReference>
<keyword evidence="1" id="KW-0678">Repressor</keyword>
<dbReference type="SUPFAM" id="SSF46785">
    <property type="entry name" value="Winged helix' DNA-binding domain"/>
    <property type="match status" value="1"/>
</dbReference>
<dbReference type="SMART" id="SM01134">
    <property type="entry name" value="DeoRC"/>
    <property type="match status" value="1"/>
</dbReference>
<dbReference type="Pfam" id="PF00455">
    <property type="entry name" value="DeoRC"/>
    <property type="match status" value="1"/>
</dbReference>
<organism evidence="5 6">
    <name type="scientific">Methylopila henanensis</name>
    <dbReference type="NCBI Taxonomy" id="873516"/>
    <lineage>
        <taxon>Bacteria</taxon>
        <taxon>Pseudomonadati</taxon>
        <taxon>Pseudomonadota</taxon>
        <taxon>Alphaproteobacteria</taxon>
        <taxon>Hyphomicrobiales</taxon>
        <taxon>Methylopilaceae</taxon>
        <taxon>Methylopila</taxon>
    </lineage>
</organism>
<evidence type="ECO:0000313" key="6">
    <source>
        <dbReference type="Proteomes" id="UP001597308"/>
    </source>
</evidence>
<gene>
    <name evidence="5" type="ORF">ACFSCV_12030</name>
</gene>
<evidence type="ECO:0000256" key="1">
    <source>
        <dbReference type="ARBA" id="ARBA00022491"/>
    </source>
</evidence>
<dbReference type="InterPro" id="IPR036390">
    <property type="entry name" value="WH_DNA-bd_sf"/>
</dbReference>
<dbReference type="InterPro" id="IPR050313">
    <property type="entry name" value="Carb_Metab_HTH_regulators"/>
</dbReference>
<reference evidence="6" key="1">
    <citation type="journal article" date="2019" name="Int. J. Syst. Evol. Microbiol.">
        <title>The Global Catalogue of Microorganisms (GCM) 10K type strain sequencing project: providing services to taxonomists for standard genome sequencing and annotation.</title>
        <authorList>
            <consortium name="The Broad Institute Genomics Platform"/>
            <consortium name="The Broad Institute Genome Sequencing Center for Infectious Disease"/>
            <person name="Wu L."/>
            <person name="Ma J."/>
        </authorList>
    </citation>
    <scope>NUCLEOTIDE SEQUENCE [LARGE SCALE GENOMIC DNA]</scope>
    <source>
        <strain evidence="6">KCTC 23707</strain>
    </source>
</reference>
<dbReference type="Gene3D" id="3.40.50.1360">
    <property type="match status" value="1"/>
</dbReference>
<keyword evidence="2" id="KW-0805">Transcription regulation</keyword>
<accession>A0ABW4K7S3</accession>
<evidence type="ECO:0000259" key="4">
    <source>
        <dbReference type="PROSITE" id="PS51000"/>
    </source>
</evidence>
<dbReference type="InterPro" id="IPR014036">
    <property type="entry name" value="DeoR-like_C"/>
</dbReference>
<keyword evidence="3" id="KW-0804">Transcription</keyword>
<dbReference type="InterPro" id="IPR001034">
    <property type="entry name" value="DeoR_HTH"/>
</dbReference>
<dbReference type="Proteomes" id="UP001597308">
    <property type="component" value="Unassembled WGS sequence"/>
</dbReference>
<name>A0ABW4K7S3_9HYPH</name>
<protein>
    <submittedName>
        <fullName evidence="5">DeoR/GlpR family DNA-binding transcription regulator</fullName>
    </submittedName>
</protein>
<dbReference type="PANTHER" id="PTHR30363">
    <property type="entry name" value="HTH-TYPE TRANSCRIPTIONAL REGULATOR SRLR-RELATED"/>
    <property type="match status" value="1"/>
</dbReference>
<dbReference type="Pfam" id="PF08220">
    <property type="entry name" value="HTH_DeoR"/>
    <property type="match status" value="1"/>
</dbReference>
<comment type="caution">
    <text evidence="5">The sequence shown here is derived from an EMBL/GenBank/DDBJ whole genome shotgun (WGS) entry which is preliminary data.</text>
</comment>
<dbReference type="SUPFAM" id="SSF100950">
    <property type="entry name" value="NagB/RpiA/CoA transferase-like"/>
    <property type="match status" value="1"/>
</dbReference>
<dbReference type="InterPro" id="IPR037171">
    <property type="entry name" value="NagB/RpiA_transferase-like"/>
</dbReference>
<keyword evidence="5" id="KW-0238">DNA-binding</keyword>
<proteinExistence type="predicted"/>
<evidence type="ECO:0000256" key="3">
    <source>
        <dbReference type="ARBA" id="ARBA00023163"/>
    </source>
</evidence>
<evidence type="ECO:0000313" key="5">
    <source>
        <dbReference type="EMBL" id="MFD1703729.1"/>
    </source>
</evidence>
<keyword evidence="6" id="KW-1185">Reference proteome</keyword>
<dbReference type="SMART" id="SM00420">
    <property type="entry name" value="HTH_DEOR"/>
    <property type="match status" value="1"/>
</dbReference>
<dbReference type="GO" id="GO:0003677">
    <property type="term" value="F:DNA binding"/>
    <property type="evidence" value="ECO:0007669"/>
    <property type="project" value="UniProtKB-KW"/>
</dbReference>
<dbReference type="RefSeq" id="WP_378799821.1">
    <property type="nucleotide sequence ID" value="NZ_JBHUER010000008.1"/>
</dbReference>
<evidence type="ECO:0000256" key="2">
    <source>
        <dbReference type="ARBA" id="ARBA00023015"/>
    </source>
</evidence>
<feature type="domain" description="HTH deoR-type" evidence="4">
    <location>
        <begin position="4"/>
        <end position="59"/>
    </location>
</feature>